<keyword evidence="5" id="KW-0067">ATP-binding</keyword>
<dbReference type="Proteomes" id="UP000008387">
    <property type="component" value="Chromosome"/>
</dbReference>
<dbReference type="PRINTS" id="PR00507">
    <property type="entry name" value="N12N6MTFRASE"/>
</dbReference>
<feature type="region of interest" description="Disordered" evidence="2">
    <location>
        <begin position="897"/>
        <end position="930"/>
    </location>
</feature>
<feature type="compositionally biased region" description="Basic and acidic residues" evidence="2">
    <location>
        <begin position="919"/>
        <end position="930"/>
    </location>
</feature>
<feature type="compositionally biased region" description="Polar residues" evidence="2">
    <location>
        <begin position="904"/>
        <end position="918"/>
    </location>
</feature>
<dbReference type="GO" id="GO:0005524">
    <property type="term" value="F:ATP binding"/>
    <property type="evidence" value="ECO:0007669"/>
    <property type="project" value="InterPro"/>
</dbReference>
<dbReference type="InterPro" id="IPR001650">
    <property type="entry name" value="Helicase_C-like"/>
</dbReference>
<dbReference type="PROSITE" id="PS51194">
    <property type="entry name" value="HELICASE_CTER"/>
    <property type="match status" value="1"/>
</dbReference>
<organism evidence="5 6">
    <name type="scientific">Helicobacter bizzozeronii (strain CIII-1)</name>
    <dbReference type="NCBI Taxonomy" id="1002804"/>
    <lineage>
        <taxon>Bacteria</taxon>
        <taxon>Pseudomonadati</taxon>
        <taxon>Campylobacterota</taxon>
        <taxon>Epsilonproteobacteria</taxon>
        <taxon>Campylobacterales</taxon>
        <taxon>Helicobacteraceae</taxon>
        <taxon>Helicobacter</taxon>
    </lineage>
</organism>
<dbReference type="InterPro" id="IPR014001">
    <property type="entry name" value="Helicase_ATP-bd"/>
</dbReference>
<feature type="coiled-coil region" evidence="1">
    <location>
        <begin position="2671"/>
        <end position="2738"/>
    </location>
</feature>
<dbReference type="InterPro" id="IPR029063">
    <property type="entry name" value="SAM-dependent_MTases_sf"/>
</dbReference>
<reference evidence="5 6" key="1">
    <citation type="journal article" date="2011" name="J. Bacteriol.">
        <title>Genome sequence of Helicobacter bizzozeronii strain CIII-1, an isolate from human gastric mucosa.</title>
        <authorList>
            <person name="Schott T."/>
            <person name="Rossi M."/>
            <person name="Hanninen M.L."/>
        </authorList>
    </citation>
    <scope>NUCLEOTIDE SEQUENCE [LARGE SCALE GENOMIC DNA]</scope>
    <source>
        <strain evidence="5 6">CIII-1</strain>
    </source>
</reference>
<feature type="region of interest" description="Disordered" evidence="2">
    <location>
        <begin position="688"/>
        <end position="839"/>
    </location>
</feature>
<dbReference type="PROSITE" id="PS51192">
    <property type="entry name" value="HELICASE_ATP_BIND_1"/>
    <property type="match status" value="1"/>
</dbReference>
<name>F8KPH4_HELBC</name>
<keyword evidence="5" id="KW-0347">Helicase</keyword>
<evidence type="ECO:0000256" key="2">
    <source>
        <dbReference type="SAM" id="MobiDB-lite"/>
    </source>
</evidence>
<dbReference type="InterPro" id="IPR027417">
    <property type="entry name" value="P-loop_NTPase"/>
</dbReference>
<feature type="coiled-coil region" evidence="1">
    <location>
        <begin position="209"/>
        <end position="254"/>
    </location>
</feature>
<dbReference type="InterPro" id="IPR011639">
    <property type="entry name" value="MethylTrfase_TaqI-like_dom"/>
</dbReference>
<dbReference type="InterPro" id="IPR052933">
    <property type="entry name" value="DNA_Protect_Modify"/>
</dbReference>
<feature type="domain" description="Helicase ATP-binding" evidence="3">
    <location>
        <begin position="1806"/>
        <end position="2059"/>
    </location>
</feature>
<dbReference type="eggNOG" id="COG4646">
    <property type="taxonomic scope" value="Bacteria"/>
</dbReference>
<protein>
    <submittedName>
        <fullName evidence="5">Helicase, Snf2 family</fullName>
    </submittedName>
</protein>
<evidence type="ECO:0000256" key="1">
    <source>
        <dbReference type="SAM" id="Coils"/>
    </source>
</evidence>
<dbReference type="GO" id="GO:0004386">
    <property type="term" value="F:helicase activity"/>
    <property type="evidence" value="ECO:0007669"/>
    <property type="project" value="UniProtKB-KW"/>
</dbReference>
<dbReference type="RefSeq" id="WP_013891076.1">
    <property type="nucleotide sequence ID" value="NC_015674.1"/>
</dbReference>
<dbReference type="eggNOG" id="COG0827">
    <property type="taxonomic scope" value="Bacteria"/>
</dbReference>
<evidence type="ECO:0000259" key="4">
    <source>
        <dbReference type="PROSITE" id="PS51194"/>
    </source>
</evidence>
<feature type="domain" description="Helicase C-terminal" evidence="4">
    <location>
        <begin position="2273"/>
        <end position="2449"/>
    </location>
</feature>
<evidence type="ECO:0000259" key="3">
    <source>
        <dbReference type="PROSITE" id="PS51192"/>
    </source>
</evidence>
<feature type="compositionally biased region" description="Polar residues" evidence="2">
    <location>
        <begin position="280"/>
        <end position="294"/>
    </location>
</feature>
<dbReference type="KEGG" id="hbi:HBZC1_17120"/>
<evidence type="ECO:0000313" key="6">
    <source>
        <dbReference type="Proteomes" id="UP000008387"/>
    </source>
</evidence>
<dbReference type="Pfam" id="PF00176">
    <property type="entry name" value="SNF2-rel_dom"/>
    <property type="match status" value="1"/>
</dbReference>
<dbReference type="SUPFAM" id="SSF53335">
    <property type="entry name" value="S-adenosyl-L-methionine-dependent methyltransferases"/>
    <property type="match status" value="1"/>
</dbReference>
<dbReference type="Pfam" id="PF07669">
    <property type="entry name" value="Eco57I"/>
    <property type="match status" value="1"/>
</dbReference>
<keyword evidence="5" id="KW-0378">Hydrolase</keyword>
<proteinExistence type="predicted"/>
<dbReference type="SMART" id="SM00487">
    <property type="entry name" value="DEXDc"/>
    <property type="match status" value="1"/>
</dbReference>
<dbReference type="PANTHER" id="PTHR41313:SF1">
    <property type="entry name" value="DNA METHYLASE ADENINE-SPECIFIC DOMAIN-CONTAINING PROTEIN"/>
    <property type="match status" value="1"/>
</dbReference>
<sequence>MAWNEMSLTERKSAFARFKAQELQNHLECQRLSWHKAQSLEKAYNPSTGNYYTDLHALALDAKMEECSYARNQWVSLSRALSLGANPQEIAHIKANTRNRQNPQGSIEKVSISYLLTKDKDGNVLAEPIFNTTDLYNVEVFKTLDTSRFKEPNPQSLHRQEHNAQVCLADLQNELKPEHYAQLQEYMQTRAQVGAVAVEQQSAERVSEVQTLQAEVQALRAEVQRLQTEREADLKEHTKEIKTLQAQNTAILEQLEQLRHFMAQFTSQQEHTQQESIQQKNTISTTAQQESPTLPLSDRGFDVMEQEERGAQELEVENVIPEILTQEIAVGVSALENNTTTDTEQENIPQAQQDLSQEHTDQQDFWPWQELLKEIEPDFSYDKEKIVALYGEYFSASFALMRGSDFYRGDKEKQKQELNDLLNGLYTSNPYYLPVHTVPEKLEEICVSLQQGKSLFEDAHLRAQLLEVYEHGYYEVSKVGEESINPITHPVFDKHMRDVGSILAQIFGENRKEVFMSDSVATGALPLQELNDYLIRGLRTAGMLYERDANNDRHPFTPTPSAWDVDLQSALVADPKPLENVAQEIHTSSTRHYINEISSHALKDWLYKLVDDLDKNAQIPIQSISHTGEDNERSEYRGIYGSRTGSHYDERGIQAVVGETSPRVEPTGEGILYQSGGGGHKREYATLRPVSSKTEHSDRLGESFGARARGEEESADGARGLATLSQSTREGDLSVGAHAHPPTGVEDIEAENRTDQSRALGTTDVAIRPREAGGLRVSSAGSLEGMVSQHDLPSAPRHPIPHSAQPNQDGASDLGSDTGTDSARRGDNGYGDTPASRDQTLSLFDHRTPHHREELQRVSAEGQGVDGTLQHEFGATDIRLEQHSSEIREGVGGALENAKDAQDASKNTQAVGNSQSDFKTQEEHTPTTLKKRYEANIKAIKVLKTLAEEGGRGATPEEQLVLSAYSGWGSMSSFFDSTQESPEFLELQTLLDPAQYFQARTSTLDAYYTPKIVVDAIYESLEHFGFNKDGNTKEIFEPSVGIGNFLSYAPPHANYHFSATEADSVSARIAKKLHPLQNIQHTKFENFDFTHNFDAFIGNPPYGKDLIYDGDKDLSGASVHNYFVGKALKHLKEDGILAFVISSAFLDAKDSTMRKHIASQASFLGAIRLPNDVFKGAGTEVTTDLVFFKKGKDSNLHQEFLESVPFYDTAGLETKSFADRKAIIDVVAKALKFEPSLDVNAQDNVYGYSPEQMQAIYDFLAEHQNLQEFRINTYFKNHPEHVLGNLELQFLQRPQLTNAPKASLDLKQAISSLIATLPKDIYNYRKTEYPQGLVILDRSHHKFTQYSQAYKNLEAGNYVEFEGEIYKIRSKKLSGREDESYLEALPVILLEQAPKIKTQMQKRRIQAFIPLRDALNDLLKAELSPLSTDGELEAKRTKLNALYDNFVKNFGYLNENKNRKDIKDDLHGAKVLGLEREFDKGINKAQAQAQDLSFRKPSAKKVDIFSKRTLSPKRTFAITNAKEALIASVSETGGLDVAFIAKHFTTQSIENTLEELLEQKLIFKNHLEIPSYVLASDYLSGDVKQKLKEVKQAIEAGREGLAENLKALETIIPADIKAMDIAVHLGTPWIPPKYYEEFLLEQIREDYGHSGKEGVFYEDYIKQRLCVAKSSRGFRVNDTTELDFLGIRDKHNPYKMKLSGAHLLECVMNNTPLEIKYPDPNRTDENGKPIMVVDEEQSTLAQDRAAQLQEAFKEWIYADYERRTHLEQIYNDTFNTDVLKSYDGSHLQLEGFNQDIELRPHQKNAIFRAIQERTLCLDHQVGAGKTLVAIASCMEQKRMGLVNKSLIAVPNHLTKQWAQEFYKAYPNANVLVVESEDFSPKQREQLYNQIANNQYDAVIIAHSQLELLANPEQTIMQMQAEEEDELRSSNEKLRDLVKAGLLDKSAVMSVRAEEQAIKRIEARYSKLLAQSKSHIDISQMGIDNLIIDEAHLFKNLGFSTNMQGVAGLGNQQGSRRASDLFVKTQYLHDKGAKIMFLTGTPIANSIAELYHLQRYLQPETLKNKGIYNFDDWAQTFGQIQADLELDTSAQNYKVVSRFSKFNGVQELSTMYRSFADIISNTDIQKFNPHFVPKIEGGRPINVVVPRSEEVAYFIGVQDEEGKFNEGSIVDRMEKCKGKRAERGGDNILACTTDARKAALDYRLIDPNAKVQDKHSKAQAMAVQIYEQYQEWDKDKGTQLVFIGLSTPKVHSQRVSLEDKNTQEQENTLDSVQELLESLIEYNEQGQAITPSQAELQGELAEQQAKALDLDTQIAKSASFDVYSDVLRRLVKLGIPQSEIAFIHDAKSEAQKQELFKKVNSGEVRVLLGSPAKMGVGTNVQERLVAGHFLDCPWRPDELLQMEGRLIRQGNTLFARDPEHFAIKLFRYATEQTYDSRMWQIIESKSRSLEQFRNAHKLGLRELEDITMGSADASEMKALATGNPLIVQEVQLRQSLRKEENLYKAFLKEQHFKQESLQRHQSALQHAKKQLDILNTLLGCREPRRETLSIELYDGSFQEPRALALGTAINKPQVFHLSKSDESSKQNLERMEALFKSLVQNALENEGEEIDVMDYRGLLFKAMFYQNKLEFYICHPDDPNCYIQPDNLIYSKHKQDLLDVGSFEDIDFKSFLRKCNNGLEKLEKEVLREQERQAQAEQEIKSLKVLLAKEEQYPKLEYLQALKEDCKEILKEIAKCSADKNYKSAFVARSEPFTSKTEAIVVHNPAFENSTQNNIAIQKSLENKDVLASGTPQIFYHPALESALNHMLDNQVFVENFRLSDAQNQRIYFEETFKKDALPYFYQEGQIELYTELHKFFTTDKKSQDTLTDLLVSFKEKLETKTRQELETHPSVSVQSVDHKGQEIEEVMHVIEQQEHKKKAKGRR</sequence>
<dbReference type="PANTHER" id="PTHR41313">
    <property type="entry name" value="ADENINE-SPECIFIC METHYLTRANSFERASE"/>
    <property type="match status" value="1"/>
</dbReference>
<feature type="coiled-coil region" evidence="1">
    <location>
        <begin position="1919"/>
        <end position="1970"/>
    </location>
</feature>
<dbReference type="Gene3D" id="3.40.50.150">
    <property type="entry name" value="Vaccinia Virus protein VP39"/>
    <property type="match status" value="1"/>
</dbReference>
<dbReference type="SUPFAM" id="SSF52540">
    <property type="entry name" value="P-loop containing nucleoside triphosphate hydrolases"/>
    <property type="match status" value="2"/>
</dbReference>
<keyword evidence="6" id="KW-1185">Reference proteome</keyword>
<dbReference type="HOGENOM" id="CLU_000181_8_8_7"/>
<feature type="region of interest" description="Disordered" evidence="2">
    <location>
        <begin position="273"/>
        <end position="297"/>
    </location>
</feature>
<evidence type="ECO:0000313" key="5">
    <source>
        <dbReference type="EMBL" id="CCB80698.1"/>
    </source>
</evidence>
<feature type="compositionally biased region" description="Polar residues" evidence="2">
    <location>
        <begin position="804"/>
        <end position="821"/>
    </location>
</feature>
<dbReference type="InterPro" id="IPR000330">
    <property type="entry name" value="SNF2_N"/>
</dbReference>
<dbReference type="GO" id="GO:0009007">
    <property type="term" value="F:site-specific DNA-methyltransferase (adenine-specific) activity"/>
    <property type="evidence" value="ECO:0007669"/>
    <property type="project" value="UniProtKB-EC"/>
</dbReference>
<dbReference type="SMART" id="SM00490">
    <property type="entry name" value="HELICc"/>
    <property type="match status" value="1"/>
</dbReference>
<accession>F8KPH4</accession>
<dbReference type="STRING" id="1002804.HBZC1_17120"/>
<keyword evidence="5" id="KW-0547">Nucleotide-binding</keyword>
<dbReference type="EMBL" id="FR871757">
    <property type="protein sequence ID" value="CCB80698.1"/>
    <property type="molecule type" value="Genomic_DNA"/>
</dbReference>
<gene>
    <name evidence="5" type="ordered locus">HBZC1_17120</name>
</gene>
<dbReference type="Gene3D" id="3.40.50.300">
    <property type="entry name" value="P-loop containing nucleotide triphosphate hydrolases"/>
    <property type="match status" value="2"/>
</dbReference>
<dbReference type="eggNOG" id="COG0553">
    <property type="taxonomic scope" value="Bacteria"/>
</dbReference>
<dbReference type="GO" id="GO:0006304">
    <property type="term" value="P:DNA modification"/>
    <property type="evidence" value="ECO:0007669"/>
    <property type="project" value="InterPro"/>
</dbReference>
<keyword evidence="1" id="KW-0175">Coiled coil</keyword>